<evidence type="ECO:0000256" key="4">
    <source>
        <dbReference type="ARBA" id="ARBA00007573"/>
    </source>
</evidence>
<evidence type="ECO:0000256" key="7">
    <source>
        <dbReference type="ARBA" id="ARBA00022694"/>
    </source>
</evidence>
<sequence length="400" mass="43833">MSFKKRNADQQPKLPPGSRLSAYNGQLLVSTGVPSLDDILGGGLPVGTVLLIKEDRATSYASLLLKYFLAQGIASGHHCALASKDEDPDTFLRSLMGLASDASENDNDDDDQITKNAAARGSDRMKIAWRYSHLKKFESGVKHKPDPIIPNKAASSSSSEPKPYCSMFDLTKRINDAALDEANTTLLNLGSLFDDTSDDYGALLDKIQNLVIDNHFSSALPAPPNTLRNVLRIGIHSLASPSWQAKSPQDLYKFFHALRGLLRFSFGVAVVTIPAYLYDNMKRIEHMVDAVIEIESFAVHNEAAYTQNYHGFFYVHKLPVLNSLLPSSTKLSVLSAGGNNDLAFKLRRKRFAIETFHLPPEGGVSERRTEPPTASETKKKQRGPGLGCGSTPGRSDPLEF</sequence>
<evidence type="ECO:0000256" key="3">
    <source>
        <dbReference type="ARBA" id="ARBA00005043"/>
    </source>
</evidence>
<keyword evidence="11" id="KW-1185">Reference proteome</keyword>
<dbReference type="Proteomes" id="UP000242180">
    <property type="component" value="Unassembled WGS sequence"/>
</dbReference>
<dbReference type="STRING" id="13706.A0A1X2H3D7"/>
<dbReference type="AlphaFoldDB" id="A0A1X2H3D7"/>
<dbReference type="OMA" id="NTTMWDD"/>
<accession>A0A1X2H3D7</accession>
<feature type="region of interest" description="Disordered" evidence="9">
    <location>
        <begin position="359"/>
        <end position="400"/>
    </location>
</feature>
<evidence type="ECO:0000256" key="8">
    <source>
        <dbReference type="ARBA" id="ARBA00023242"/>
    </source>
</evidence>
<comment type="similarity">
    <text evidence="4">Belongs to the ELP4 family.</text>
</comment>
<keyword evidence="6" id="KW-0963">Cytoplasm</keyword>
<dbReference type="PANTHER" id="PTHR12896">
    <property type="entry name" value="PAX6 NEIGHBOR PROTEIN PAXNEB"/>
    <property type="match status" value="1"/>
</dbReference>
<dbReference type="FunCoup" id="A0A1X2H3D7">
    <property type="interactions" value="629"/>
</dbReference>
<dbReference type="GO" id="GO:0005737">
    <property type="term" value="C:cytoplasm"/>
    <property type="evidence" value="ECO:0007669"/>
    <property type="project" value="UniProtKB-SubCell"/>
</dbReference>
<dbReference type="PANTHER" id="PTHR12896:SF1">
    <property type="entry name" value="ELONGATOR COMPLEX PROTEIN 4"/>
    <property type="match status" value="1"/>
</dbReference>
<comment type="caution">
    <text evidence="10">The sequence shown here is derived from an EMBL/GenBank/DDBJ whole genome shotgun (WGS) entry which is preliminary data.</text>
</comment>
<dbReference type="GO" id="GO:0033588">
    <property type="term" value="C:elongator holoenzyme complex"/>
    <property type="evidence" value="ECO:0007669"/>
    <property type="project" value="InterPro"/>
</dbReference>
<evidence type="ECO:0000256" key="5">
    <source>
        <dbReference type="ARBA" id="ARBA00020265"/>
    </source>
</evidence>
<evidence type="ECO:0000256" key="6">
    <source>
        <dbReference type="ARBA" id="ARBA00022490"/>
    </source>
</evidence>
<name>A0A1X2H3D7_SYNRA</name>
<evidence type="ECO:0000256" key="9">
    <source>
        <dbReference type="SAM" id="MobiDB-lite"/>
    </source>
</evidence>
<dbReference type="Gene3D" id="3.40.50.300">
    <property type="entry name" value="P-loop containing nucleotide triphosphate hydrolases"/>
    <property type="match status" value="1"/>
</dbReference>
<proteinExistence type="inferred from homology"/>
<dbReference type="GO" id="GO:0002098">
    <property type="term" value="P:tRNA wobble uridine modification"/>
    <property type="evidence" value="ECO:0007669"/>
    <property type="project" value="InterPro"/>
</dbReference>
<comment type="pathway">
    <text evidence="3">tRNA modification; 5-methoxycarbonylmethyl-2-thiouridine-tRNA biosynthesis.</text>
</comment>
<organism evidence="10 11">
    <name type="scientific">Syncephalastrum racemosum</name>
    <name type="common">Filamentous fungus</name>
    <dbReference type="NCBI Taxonomy" id="13706"/>
    <lineage>
        <taxon>Eukaryota</taxon>
        <taxon>Fungi</taxon>
        <taxon>Fungi incertae sedis</taxon>
        <taxon>Mucoromycota</taxon>
        <taxon>Mucoromycotina</taxon>
        <taxon>Mucoromycetes</taxon>
        <taxon>Mucorales</taxon>
        <taxon>Syncephalastraceae</taxon>
        <taxon>Syncephalastrum</taxon>
    </lineage>
</organism>
<evidence type="ECO:0000256" key="1">
    <source>
        <dbReference type="ARBA" id="ARBA00004123"/>
    </source>
</evidence>
<evidence type="ECO:0000313" key="11">
    <source>
        <dbReference type="Proteomes" id="UP000242180"/>
    </source>
</evidence>
<evidence type="ECO:0000313" key="10">
    <source>
        <dbReference type="EMBL" id="ORY92322.1"/>
    </source>
</evidence>
<dbReference type="InterPro" id="IPR027417">
    <property type="entry name" value="P-loop_NTPase"/>
</dbReference>
<evidence type="ECO:0000256" key="2">
    <source>
        <dbReference type="ARBA" id="ARBA00004496"/>
    </source>
</evidence>
<keyword evidence="8" id="KW-0539">Nucleus</keyword>
<dbReference type="OrthoDB" id="289162at2759"/>
<gene>
    <name evidence="10" type="ORF">BCR43DRAFT_88949</name>
</gene>
<protein>
    <recommendedName>
        <fullName evidence="5">Elongator complex protein 4</fullName>
    </recommendedName>
</protein>
<dbReference type="InterPro" id="IPR008728">
    <property type="entry name" value="Elongator_complex_protein_4"/>
</dbReference>
<comment type="subcellular location">
    <subcellularLocation>
        <location evidence="2">Cytoplasm</location>
    </subcellularLocation>
    <subcellularLocation>
        <location evidence="1">Nucleus</location>
    </subcellularLocation>
</comment>
<dbReference type="GO" id="GO:0008023">
    <property type="term" value="C:transcription elongation factor complex"/>
    <property type="evidence" value="ECO:0007669"/>
    <property type="project" value="TreeGrafter"/>
</dbReference>
<dbReference type="InParanoid" id="A0A1X2H3D7"/>
<dbReference type="EMBL" id="MCGN01000010">
    <property type="protein sequence ID" value="ORY92322.1"/>
    <property type="molecule type" value="Genomic_DNA"/>
</dbReference>
<feature type="region of interest" description="Disordered" evidence="9">
    <location>
        <begin position="1"/>
        <end position="21"/>
    </location>
</feature>
<keyword evidence="7" id="KW-0819">tRNA processing</keyword>
<dbReference type="SUPFAM" id="SSF52540">
    <property type="entry name" value="P-loop containing nucleoside triphosphate hydrolases"/>
    <property type="match status" value="1"/>
</dbReference>
<reference evidence="10 11" key="1">
    <citation type="submission" date="2016-07" db="EMBL/GenBank/DDBJ databases">
        <title>Pervasive Adenine N6-methylation of Active Genes in Fungi.</title>
        <authorList>
            <consortium name="DOE Joint Genome Institute"/>
            <person name="Mondo S.J."/>
            <person name="Dannebaum R.O."/>
            <person name="Kuo R.C."/>
            <person name="Labutti K."/>
            <person name="Haridas S."/>
            <person name="Kuo A."/>
            <person name="Salamov A."/>
            <person name="Ahrendt S.R."/>
            <person name="Lipzen A."/>
            <person name="Sullivan W."/>
            <person name="Andreopoulos W.B."/>
            <person name="Clum A."/>
            <person name="Lindquist E."/>
            <person name="Daum C."/>
            <person name="Ramamoorthy G.K."/>
            <person name="Gryganskyi A."/>
            <person name="Culley D."/>
            <person name="Magnuson J.K."/>
            <person name="James T.Y."/>
            <person name="O'Malley M.A."/>
            <person name="Stajich J.E."/>
            <person name="Spatafora J.W."/>
            <person name="Visel A."/>
            <person name="Grigoriev I.V."/>
        </authorList>
    </citation>
    <scope>NUCLEOTIDE SEQUENCE [LARGE SCALE GENOMIC DNA]</scope>
    <source>
        <strain evidence="10 11">NRRL 2496</strain>
    </source>
</reference>
<dbReference type="Pfam" id="PF05625">
    <property type="entry name" value="PAXNEB"/>
    <property type="match status" value="1"/>
</dbReference>
<dbReference type="UniPathway" id="UPA00988"/>
<dbReference type="CDD" id="cd19494">
    <property type="entry name" value="Elp4"/>
    <property type="match status" value="1"/>
</dbReference>